<sequence>MIARLLSAAVTVVLAAALFVLAWPQLFGLEWSTPVAQAVSFRAIAVAGSAVMLIALLALAIFSVGARRFTGSIAIVFVIFGAISLAVLASRGSGSEDFATKRDSAVTVVAWNTLRDAPGADAIAAIALEEDADILTLSETSGEMGNAVAAIMAAAGRPMTVFAATVNEAEVDASTVLLVSSDLGAYSLRTDLGNTSVAASLVATPDDGSGPTIVGVHTMAPIPSGVDNWTSDLTWLADLCSGNTIMAGDFNATVDHMSRLASADGASLGECADAAMATDNAAVGTWPTQIPALLGTPIDHVLATDDWRVTGMRVIRSSENLGSDHRAIVAQLAPR</sequence>
<organism evidence="3 4">
    <name type="scientific">Glaciihabitans tibetensis</name>
    <dbReference type="NCBI Taxonomy" id="1266600"/>
    <lineage>
        <taxon>Bacteria</taxon>
        <taxon>Bacillati</taxon>
        <taxon>Actinomycetota</taxon>
        <taxon>Actinomycetes</taxon>
        <taxon>Micrococcales</taxon>
        <taxon>Microbacteriaceae</taxon>
        <taxon>Glaciihabitans</taxon>
    </lineage>
</organism>
<gene>
    <name evidence="3" type="ORF">B0I08_102109</name>
</gene>
<name>A0A2T0VGT4_9MICO</name>
<dbReference type="InterPro" id="IPR005135">
    <property type="entry name" value="Endo/exonuclease/phosphatase"/>
</dbReference>
<dbReference type="GO" id="GO:0004527">
    <property type="term" value="F:exonuclease activity"/>
    <property type="evidence" value="ECO:0007669"/>
    <property type="project" value="UniProtKB-KW"/>
</dbReference>
<dbReference type="RefSeq" id="WP_106210232.1">
    <property type="nucleotide sequence ID" value="NZ_PVTL01000002.1"/>
</dbReference>
<keyword evidence="1" id="KW-0472">Membrane</keyword>
<keyword evidence="1" id="KW-0812">Transmembrane</keyword>
<evidence type="ECO:0000313" key="3">
    <source>
        <dbReference type="EMBL" id="PRY69436.1"/>
    </source>
</evidence>
<dbReference type="Pfam" id="PF03372">
    <property type="entry name" value="Exo_endo_phos"/>
    <property type="match status" value="1"/>
</dbReference>
<evidence type="ECO:0000313" key="4">
    <source>
        <dbReference type="Proteomes" id="UP000237983"/>
    </source>
</evidence>
<feature type="transmembrane region" description="Helical" evidence="1">
    <location>
        <begin position="69"/>
        <end position="89"/>
    </location>
</feature>
<accession>A0A2T0VGT4</accession>
<dbReference type="SUPFAM" id="SSF56219">
    <property type="entry name" value="DNase I-like"/>
    <property type="match status" value="1"/>
</dbReference>
<keyword evidence="3" id="KW-0255">Endonuclease</keyword>
<keyword evidence="3" id="KW-0540">Nuclease</keyword>
<keyword evidence="3" id="KW-0378">Hydrolase</keyword>
<dbReference type="Gene3D" id="3.60.10.10">
    <property type="entry name" value="Endonuclease/exonuclease/phosphatase"/>
    <property type="match status" value="1"/>
</dbReference>
<reference evidence="3 4" key="1">
    <citation type="submission" date="2018-03" db="EMBL/GenBank/DDBJ databases">
        <title>Genomic Encyclopedia of Type Strains, Phase III (KMG-III): the genomes of soil and plant-associated and newly described type strains.</title>
        <authorList>
            <person name="Whitman W."/>
        </authorList>
    </citation>
    <scope>NUCLEOTIDE SEQUENCE [LARGE SCALE GENOMIC DNA]</scope>
    <source>
        <strain evidence="3 4">CGMCC 1.12484</strain>
    </source>
</reference>
<dbReference type="EMBL" id="PVTL01000002">
    <property type="protein sequence ID" value="PRY69436.1"/>
    <property type="molecule type" value="Genomic_DNA"/>
</dbReference>
<proteinExistence type="predicted"/>
<feature type="domain" description="Endonuclease/exonuclease/phosphatase" evidence="2">
    <location>
        <begin position="110"/>
        <end position="325"/>
    </location>
</feature>
<feature type="transmembrane region" description="Helical" evidence="1">
    <location>
        <begin position="38"/>
        <end position="62"/>
    </location>
</feature>
<evidence type="ECO:0000256" key="1">
    <source>
        <dbReference type="SAM" id="Phobius"/>
    </source>
</evidence>
<dbReference type="OrthoDB" id="2340043at2"/>
<evidence type="ECO:0000259" key="2">
    <source>
        <dbReference type="Pfam" id="PF03372"/>
    </source>
</evidence>
<dbReference type="AlphaFoldDB" id="A0A2T0VGT4"/>
<dbReference type="InterPro" id="IPR036691">
    <property type="entry name" value="Endo/exonu/phosph_ase_sf"/>
</dbReference>
<keyword evidence="3" id="KW-0269">Exonuclease</keyword>
<keyword evidence="1" id="KW-1133">Transmembrane helix</keyword>
<protein>
    <submittedName>
        <fullName evidence="3">Endonuclease/exonuclease/phosphatase (EEP) superfamily protein YafD</fullName>
    </submittedName>
</protein>
<dbReference type="Proteomes" id="UP000237983">
    <property type="component" value="Unassembled WGS sequence"/>
</dbReference>
<keyword evidence="4" id="KW-1185">Reference proteome</keyword>
<comment type="caution">
    <text evidence="3">The sequence shown here is derived from an EMBL/GenBank/DDBJ whole genome shotgun (WGS) entry which is preliminary data.</text>
</comment>
<dbReference type="GO" id="GO:0004519">
    <property type="term" value="F:endonuclease activity"/>
    <property type="evidence" value="ECO:0007669"/>
    <property type="project" value="UniProtKB-KW"/>
</dbReference>